<evidence type="ECO:0000259" key="3">
    <source>
        <dbReference type="Pfam" id="PF14500"/>
    </source>
</evidence>
<feature type="domain" description="MMS19 N-terminal" evidence="3">
    <location>
        <begin position="252"/>
        <end position="347"/>
    </location>
</feature>
<comment type="similarity">
    <text evidence="1">Belongs to the MET18/MMS19 family.</text>
</comment>
<dbReference type="Gene3D" id="3.30.420.110">
    <property type="entry name" value="MutS, connector domain"/>
    <property type="match status" value="1"/>
</dbReference>
<dbReference type="VEuPathDB" id="ToxoDB:LOC34624139"/>
<accession>A0A1D3CYE1</accession>
<dbReference type="InterPro" id="IPR036678">
    <property type="entry name" value="MutS_con_dom_sf"/>
</dbReference>
<keyword evidence="1" id="KW-0234">DNA repair</keyword>
<dbReference type="VEuPathDB" id="ToxoDB:LOC113146606"/>
<dbReference type="InParanoid" id="A0A1D3CYE1"/>
<feature type="region of interest" description="Disordered" evidence="2">
    <location>
        <begin position="944"/>
        <end position="965"/>
    </location>
</feature>
<evidence type="ECO:0000256" key="1">
    <source>
        <dbReference type="RuleBase" id="RU367072"/>
    </source>
</evidence>
<feature type="compositionally biased region" description="Polar residues" evidence="2">
    <location>
        <begin position="953"/>
        <end position="965"/>
    </location>
</feature>
<comment type="function">
    <text evidence="1">Key component of the cytosolic iron-sulfur protein assembly (CIA) complex, a multiprotein complex that mediates the incorporation of iron-sulfur cluster into apoproteins specifically involved in DNA metabolism and genomic integrity. In the CIA complex, MMS19 acts as an adapter between early-acting CIA components and a subset of cellular target iron-sulfur proteins.</text>
</comment>
<keyword evidence="5" id="KW-1185">Reference proteome</keyword>
<feature type="compositionally biased region" description="Polar residues" evidence="2">
    <location>
        <begin position="1329"/>
        <end position="1348"/>
    </location>
</feature>
<reference evidence="4 5" key="1">
    <citation type="journal article" date="2016" name="BMC Genomics">
        <title>Comparative genomics reveals Cyclospora cayetanensis possesses coccidia-like metabolism and invasion components but unique surface antigens.</title>
        <authorList>
            <person name="Liu S."/>
            <person name="Wang L."/>
            <person name="Zheng H."/>
            <person name="Xu Z."/>
            <person name="Roellig D.M."/>
            <person name="Li N."/>
            <person name="Frace M.A."/>
            <person name="Tang K."/>
            <person name="Arrowood M.J."/>
            <person name="Moss D.M."/>
            <person name="Zhang L."/>
            <person name="Feng Y."/>
            <person name="Xiao L."/>
        </authorList>
    </citation>
    <scope>NUCLEOTIDE SEQUENCE [LARGE SCALE GENOMIC DNA]</scope>
    <source>
        <strain evidence="4 5">CHN_HEN01</strain>
    </source>
</reference>
<evidence type="ECO:0000313" key="4">
    <source>
        <dbReference type="EMBL" id="OEH76210.1"/>
    </source>
</evidence>
<dbReference type="GO" id="GO:0051604">
    <property type="term" value="P:protein maturation"/>
    <property type="evidence" value="ECO:0007669"/>
    <property type="project" value="UniProtKB-UniRule"/>
</dbReference>
<dbReference type="PANTHER" id="PTHR12891">
    <property type="entry name" value="DNA REPAIR/TRANSCRIPTION PROTEIN MET18/MMS19"/>
    <property type="match status" value="1"/>
</dbReference>
<dbReference type="Proteomes" id="UP000095192">
    <property type="component" value="Unassembled WGS sequence"/>
</dbReference>
<dbReference type="GO" id="GO:0006298">
    <property type="term" value="P:mismatch repair"/>
    <property type="evidence" value="ECO:0007669"/>
    <property type="project" value="InterPro"/>
</dbReference>
<dbReference type="GO" id="GO:0005634">
    <property type="term" value="C:nucleus"/>
    <property type="evidence" value="ECO:0007669"/>
    <property type="project" value="UniProtKB-SubCell"/>
</dbReference>
<dbReference type="PANTHER" id="PTHR12891:SF0">
    <property type="entry name" value="MMS19 NUCLEOTIDE EXCISION REPAIR PROTEIN HOMOLOG"/>
    <property type="match status" value="1"/>
</dbReference>
<dbReference type="VEuPathDB" id="ToxoDB:cyc_00114"/>
<keyword evidence="1" id="KW-0539">Nucleus</keyword>
<keyword evidence="1" id="KW-0227">DNA damage</keyword>
<organism evidence="4 5">
    <name type="scientific">Cyclospora cayetanensis</name>
    <dbReference type="NCBI Taxonomy" id="88456"/>
    <lineage>
        <taxon>Eukaryota</taxon>
        <taxon>Sar</taxon>
        <taxon>Alveolata</taxon>
        <taxon>Apicomplexa</taxon>
        <taxon>Conoidasida</taxon>
        <taxon>Coccidia</taxon>
        <taxon>Eucoccidiorida</taxon>
        <taxon>Eimeriorina</taxon>
        <taxon>Eimeriidae</taxon>
        <taxon>Cyclospora</taxon>
    </lineage>
</organism>
<dbReference type="GO" id="GO:0030983">
    <property type="term" value="F:mismatched DNA binding"/>
    <property type="evidence" value="ECO:0007669"/>
    <property type="project" value="InterPro"/>
</dbReference>
<dbReference type="EMBL" id="JROU02001512">
    <property type="protein sequence ID" value="OEH76210.1"/>
    <property type="molecule type" value="Genomic_DNA"/>
</dbReference>
<feature type="region of interest" description="Disordered" evidence="2">
    <location>
        <begin position="999"/>
        <end position="1018"/>
    </location>
</feature>
<feature type="region of interest" description="Disordered" evidence="2">
    <location>
        <begin position="1322"/>
        <end position="1348"/>
    </location>
</feature>
<dbReference type="InterPro" id="IPR029240">
    <property type="entry name" value="MMS19_N"/>
</dbReference>
<comment type="caution">
    <text evidence="4">The sequence shown here is derived from an EMBL/GenBank/DDBJ whole genome shotgun (WGS) entry which is preliminary data.</text>
</comment>
<dbReference type="GO" id="GO:0005524">
    <property type="term" value="F:ATP binding"/>
    <property type="evidence" value="ECO:0007669"/>
    <property type="project" value="InterPro"/>
</dbReference>
<feature type="compositionally biased region" description="Polar residues" evidence="2">
    <location>
        <begin position="1009"/>
        <end position="1018"/>
    </location>
</feature>
<proteinExistence type="inferred from homology"/>
<protein>
    <recommendedName>
        <fullName evidence="1">MMS19 nucleotide excision repair protein</fullName>
    </recommendedName>
</protein>
<dbReference type="InterPro" id="IPR039920">
    <property type="entry name" value="MMS19"/>
</dbReference>
<gene>
    <name evidence="4" type="ORF">cyc_00114</name>
</gene>
<name>A0A1D3CYE1_9EIME</name>
<dbReference type="Pfam" id="PF14500">
    <property type="entry name" value="MMS19_N"/>
    <property type="match status" value="1"/>
</dbReference>
<evidence type="ECO:0000313" key="5">
    <source>
        <dbReference type="Proteomes" id="UP000095192"/>
    </source>
</evidence>
<dbReference type="GO" id="GO:0097361">
    <property type="term" value="C:cytosolic [4Fe-4S] assembly targeting complex"/>
    <property type="evidence" value="ECO:0007669"/>
    <property type="project" value="UniProtKB-UniRule"/>
</dbReference>
<dbReference type="GO" id="GO:0016226">
    <property type="term" value="P:iron-sulfur cluster assembly"/>
    <property type="evidence" value="ECO:0007669"/>
    <property type="project" value="UniProtKB-UniRule"/>
</dbReference>
<comment type="subcellular location">
    <subcellularLocation>
        <location evidence="1">Nucleus</location>
    </subcellularLocation>
</comment>
<sequence>MGVVQVVHGAVWAEEAVAAYLSPSEPASSVRSLCSPDVAAAGSSTVVGSAATSQVQEAALTALLLHLHRGHVSFLDVLKCIERCSSAPGTTATDATAAAEAAAVATPKDCSAYVKAAHTRNAAATLPAQILQRMPELPLKASSSACTATKAATHSAPSSGGMGGSGGGRLAEEDALWQLLLLCSSKYFTDWQGTEGGAACCLAIARSSQELLLLQLPKISSSNGNNTLADSVRDFCTEDCTSALEREPLALDICRQLEGERDPRCLLLLFAIIKELGCTYGELLRENELEAVADLLMAYFPVSFTPPPNAAALVTEADLTAAFNDAAGATSRFGPPVLSLLADILPSLIEDCNNSSGSGSGGSKVMEQAELLPLESVDIWALVLRRAQQPAEDSKDEEPLSVQQAEELLLPLLLGTAQGSGCMQSAGATPRLRQELQECLQELLQLLLQLLLFRGAALASESPDALMLLLCLMGLVASAEVVGATGAAAAAYVLSILSGTTFLCSSTTLAEVLSSEPSAAASAATDRGIVEDAARKGVGGSPYACCVRSLQQILLTTGSLELQDEPEQQSQLLLRLVAEGVLSAVSRAAEGVQDCTRSENQHQAYPQLPIYACLPAEAAAEIAFGCSCVLIGRWNTTAVSAQQQKRLAIRLPELLLQQLCNTFCSAVGLLQQQRSLTSGGADAAGKVRLVASAVDALSSALCIYTTITQQQRQQPRDTPTPAACLLQLVGTNRLMAVLRALTEALHEEALLVLLPAALAAAPPRVSSTGGSLGSSGWDTCIEQQVLQKCVLFCCGALPPEQLQRVVHMLSAGAAAFAGAGGLPTAARSLVLQRDALAVLQLLVQRLRLESNNDRTLALLHDIAAELTRECCCSSRCRCCRSCEGSSLASPDARGVNAFAARAAGLLQGAALSGLWACRYNHSSTRGDEVAEGALESLLLQAFDPKPRGRRSSSDGNTASGSPRSSGCSCAAQWVAARAVGVLLPDVLLQCALAAQPPSSTRRWRDRNKSSSPQGSTNAWKPLFAAVPEGRPWGTSCDSVQQLQLQPLQQPFAEGQIHVKRAAAARFCLEVLHPRCTAAAAATVAAALAASALSAAAAEDEEKRLWEPPYGGIHVLYALASEQQPQAQTWQQQQHDIAAFLPLMSCLTAACASSISSTSGLEELIQAEPHVTSTGALGLLELVIGWGCCFFVQQQHLIHTFRRPLLRLLSLEALRWLALRCSQCDKLRQAVPQVMLLLQEALCDERVLVRVAAGTCQGSWATQRGAAGDKWSATAISTKSNSWDVTALYPGSLEIGLLNTSIKRKTPAKVGSAPIAVGISEGKEVREQHTAGTKKSLTPSSDSPFAAQDDSTSCNEAVLCAVNARPQPSGSGLRVGLAVFDPRRPSLHVVELSSDSHLTSIEAILMQVGAVSVLVPSGDTAPWQRRLPYVVHAVGAELLEAKRTLFSTATLNQDLAFLMPSAALKPAAARELRLETACSALAALISYWSPLVDADAIRKRHDIVEAFMQARKEKTQTSF</sequence>
<evidence type="ECO:0000256" key="2">
    <source>
        <dbReference type="SAM" id="MobiDB-lite"/>
    </source>
</evidence>